<accession>A0A5R9GJV5</accession>
<dbReference type="PROSITE" id="PS51186">
    <property type="entry name" value="GNAT"/>
    <property type="match status" value="1"/>
</dbReference>
<dbReference type="OrthoDB" id="9768284at2"/>
<dbReference type="PANTHER" id="PTHR37817:SF1">
    <property type="entry name" value="N-ACETYLTRANSFERASE EIS"/>
    <property type="match status" value="1"/>
</dbReference>
<dbReference type="CDD" id="cd04301">
    <property type="entry name" value="NAT_SF"/>
    <property type="match status" value="1"/>
</dbReference>
<dbReference type="PANTHER" id="PTHR37817">
    <property type="entry name" value="N-ACETYLTRANSFERASE EIS"/>
    <property type="match status" value="1"/>
</dbReference>
<gene>
    <name evidence="2" type="ORF">FE782_07415</name>
</gene>
<dbReference type="InterPro" id="IPR051554">
    <property type="entry name" value="Acetyltransferase_Eis"/>
</dbReference>
<dbReference type="EMBL" id="VCIW01000003">
    <property type="protein sequence ID" value="TLS53183.1"/>
    <property type="molecule type" value="Genomic_DNA"/>
</dbReference>
<dbReference type="Gene3D" id="3.40.630.30">
    <property type="match status" value="2"/>
</dbReference>
<dbReference type="Pfam" id="PF13530">
    <property type="entry name" value="SCP2_2"/>
    <property type="match status" value="1"/>
</dbReference>
<dbReference type="Gene3D" id="3.30.1050.10">
    <property type="entry name" value="SCP2 sterol-binding domain"/>
    <property type="match status" value="1"/>
</dbReference>
<dbReference type="RefSeq" id="WP_138193424.1">
    <property type="nucleotide sequence ID" value="NZ_VCIW01000003.1"/>
</dbReference>
<keyword evidence="3" id="KW-1185">Reference proteome</keyword>
<dbReference type="AlphaFoldDB" id="A0A5R9GJV5"/>
<reference evidence="2 3" key="1">
    <citation type="submission" date="2019-05" db="EMBL/GenBank/DDBJ databases">
        <authorList>
            <person name="Narsing Rao M.P."/>
            <person name="Li W.J."/>
        </authorList>
    </citation>
    <scope>NUCLEOTIDE SEQUENCE [LARGE SCALE GENOMIC DNA]</scope>
    <source>
        <strain evidence="2 3">SYSU_K30003</strain>
    </source>
</reference>
<feature type="domain" description="N-acetyltransferase" evidence="1">
    <location>
        <begin position="2"/>
        <end position="143"/>
    </location>
</feature>
<dbReference type="InterPro" id="IPR025559">
    <property type="entry name" value="Eis_dom"/>
</dbReference>
<dbReference type="InterPro" id="IPR036527">
    <property type="entry name" value="SCP2_sterol-bd_dom_sf"/>
</dbReference>
<evidence type="ECO:0000259" key="1">
    <source>
        <dbReference type="PROSITE" id="PS51186"/>
    </source>
</evidence>
<dbReference type="InterPro" id="IPR016181">
    <property type="entry name" value="Acyl_CoA_acyltransferase"/>
</dbReference>
<dbReference type="Pfam" id="PF13527">
    <property type="entry name" value="Acetyltransf_9"/>
    <property type="match status" value="1"/>
</dbReference>
<dbReference type="InterPro" id="IPR041380">
    <property type="entry name" value="Acetyltransf_17"/>
</dbReference>
<keyword evidence="2" id="KW-0808">Transferase</keyword>
<proteinExistence type="predicted"/>
<dbReference type="SUPFAM" id="SSF55718">
    <property type="entry name" value="SCP-like"/>
    <property type="match status" value="1"/>
</dbReference>
<dbReference type="GO" id="GO:0030649">
    <property type="term" value="P:aminoglycoside antibiotic catabolic process"/>
    <property type="evidence" value="ECO:0007669"/>
    <property type="project" value="TreeGrafter"/>
</dbReference>
<organism evidence="2 3">
    <name type="scientific">Paenibacillus antri</name>
    <dbReference type="NCBI Taxonomy" id="2582848"/>
    <lineage>
        <taxon>Bacteria</taxon>
        <taxon>Bacillati</taxon>
        <taxon>Bacillota</taxon>
        <taxon>Bacilli</taxon>
        <taxon>Bacillales</taxon>
        <taxon>Paenibacillaceae</taxon>
        <taxon>Paenibacillus</taxon>
    </lineage>
</organism>
<dbReference type="SUPFAM" id="SSF55729">
    <property type="entry name" value="Acyl-CoA N-acyltransferases (Nat)"/>
    <property type="match status" value="1"/>
</dbReference>
<sequence length="391" mass="43125">MTLIRNLEPHELDASMTLSEFAFQYRVPTDEREARLAAMKPHQQWGAFVDGVLAAKYTLLDFETWIHGVKFAMGGLAGVATWPDYRRQGLVAKLLVHSLETMRANGQTVSFLHPFSFPFYRKFGWEYYTDTKKYDIPVAKLPPAPPETSRVRRVANDGALLDPTYAAYASRYSGTLVRSEEWWRERIFHRSQETTAAYTDASGTMQGYVCYEVKDRTLAVSELVALSEEARRALFGYLRNHDSMAETLTLSAPADDPLAFLLPDPRVKQELVPYFMARVVDAAAFVAAMPFVAGAGATVRLRVSDAHAPWNDGAWTLAVDDAGRGTLAPDESGAADGGALQCGIAAFTAMTIGARRPGFLHAAGLLQGPADAVEALERVLPARQTYLADFF</sequence>
<dbReference type="Pfam" id="PF17668">
    <property type="entry name" value="Acetyltransf_17"/>
    <property type="match status" value="1"/>
</dbReference>
<evidence type="ECO:0000313" key="2">
    <source>
        <dbReference type="EMBL" id="TLS53183.1"/>
    </source>
</evidence>
<evidence type="ECO:0000313" key="3">
    <source>
        <dbReference type="Proteomes" id="UP000309676"/>
    </source>
</evidence>
<protein>
    <submittedName>
        <fullName evidence="2">GNAT family N-acetyltransferase</fullName>
    </submittedName>
</protein>
<comment type="caution">
    <text evidence="2">The sequence shown here is derived from an EMBL/GenBank/DDBJ whole genome shotgun (WGS) entry which is preliminary data.</text>
</comment>
<dbReference type="GO" id="GO:0034069">
    <property type="term" value="F:aminoglycoside N-acetyltransferase activity"/>
    <property type="evidence" value="ECO:0007669"/>
    <property type="project" value="TreeGrafter"/>
</dbReference>
<dbReference type="InterPro" id="IPR000182">
    <property type="entry name" value="GNAT_dom"/>
</dbReference>
<name>A0A5R9GJV5_9BACL</name>
<dbReference type="Proteomes" id="UP000309676">
    <property type="component" value="Unassembled WGS sequence"/>
</dbReference>